<accession>A0ABR7Z0Q9</accession>
<evidence type="ECO:0000259" key="1">
    <source>
        <dbReference type="Pfam" id="PF13622"/>
    </source>
</evidence>
<proteinExistence type="predicted"/>
<name>A0ABR7Z0Q9_9PSED</name>
<reference evidence="3 4" key="1">
    <citation type="journal article" date="2020" name="Insects">
        <title>Bacteria Belonging to Pseudomonas typographi sp. nov. from the Bark Beetle Ips typographus Have Genomic Potential to Aid in the Host Ecology.</title>
        <authorList>
            <person name="Peral-Aranega E."/>
            <person name="Saati-Santamaria Z."/>
            <person name="Kolarik M."/>
            <person name="Rivas R."/>
            <person name="Garcia-Fraile P."/>
        </authorList>
    </citation>
    <scope>NUCLEOTIDE SEQUENCE [LARGE SCALE GENOMIC DNA]</scope>
    <source>
        <strain evidence="3 4">CA3A</strain>
    </source>
</reference>
<evidence type="ECO:0000259" key="2">
    <source>
        <dbReference type="Pfam" id="PF20789"/>
    </source>
</evidence>
<keyword evidence="4" id="KW-1185">Reference proteome</keyword>
<dbReference type="RefSeq" id="WP_190419994.1">
    <property type="nucleotide sequence ID" value="NZ_JAAOCA010000010.1"/>
</dbReference>
<sequence length="263" mass="28084">MDFAQLLDAVRTHPQAVTIPAHWGQGRAVYGGLMAALLYQAMASHVQVPLRTLALTFVGPVAPEVPVSIEVEVLRQGKSVTSLLARARQGGATLTVAQASFGAPRQSMVAVTAMPVAAMKPLAECIPIDYIEGVTPAYIRQLAMRWGIGALPFSATPSLAIGGWMRVREPQPAQPLDEAYLLLLADVWPPAVLPHLAAPAAGSTLSWTIELVQPMPALTTAQWLRYRAQIEHARDGYGHTAAAIWSEAGELVAISRQTVTVFG</sequence>
<dbReference type="Gene3D" id="2.40.160.210">
    <property type="entry name" value="Acyl-CoA thioesterase, double hotdog domain"/>
    <property type="match status" value="1"/>
</dbReference>
<dbReference type="Pfam" id="PF20789">
    <property type="entry name" value="4HBT_3C"/>
    <property type="match status" value="1"/>
</dbReference>
<dbReference type="InterPro" id="IPR029069">
    <property type="entry name" value="HotDog_dom_sf"/>
</dbReference>
<dbReference type="CDD" id="cd03445">
    <property type="entry name" value="Thioesterase_II_repeat2"/>
    <property type="match status" value="1"/>
</dbReference>
<dbReference type="SUPFAM" id="SSF54637">
    <property type="entry name" value="Thioesterase/thiol ester dehydrase-isomerase"/>
    <property type="match status" value="2"/>
</dbReference>
<comment type="caution">
    <text evidence="3">The sequence shown here is derived from an EMBL/GenBank/DDBJ whole genome shotgun (WGS) entry which is preliminary data.</text>
</comment>
<dbReference type="InterPro" id="IPR049450">
    <property type="entry name" value="ACOT8-like_C"/>
</dbReference>
<gene>
    <name evidence="3" type="ORF">HAQ05_10085</name>
</gene>
<protein>
    <submittedName>
        <fullName evidence="3">Thioesterase family protein</fullName>
    </submittedName>
</protein>
<dbReference type="PANTHER" id="PTHR38110:SF1">
    <property type="entry name" value="THIOESTERASE DOMAIN-CONTAINING PROTEIN"/>
    <property type="match status" value="1"/>
</dbReference>
<dbReference type="EMBL" id="JAAOCA010000010">
    <property type="protein sequence ID" value="MBD1599055.1"/>
    <property type="molecule type" value="Genomic_DNA"/>
</dbReference>
<dbReference type="Proteomes" id="UP000805841">
    <property type="component" value="Unassembled WGS sequence"/>
</dbReference>
<feature type="domain" description="Acyl-CoA thioesterase-like C-terminal" evidence="2">
    <location>
        <begin position="124"/>
        <end position="261"/>
    </location>
</feature>
<dbReference type="InterPro" id="IPR052389">
    <property type="entry name" value="Sec_Metab_Biosynth-Assoc"/>
</dbReference>
<dbReference type="InterPro" id="IPR049449">
    <property type="entry name" value="TesB_ACOT8-like_N"/>
</dbReference>
<organism evidence="3 4">
    <name type="scientific">Pseudomonas typographi</name>
    <dbReference type="NCBI Taxonomy" id="2715964"/>
    <lineage>
        <taxon>Bacteria</taxon>
        <taxon>Pseudomonadati</taxon>
        <taxon>Pseudomonadota</taxon>
        <taxon>Gammaproteobacteria</taxon>
        <taxon>Pseudomonadales</taxon>
        <taxon>Pseudomonadaceae</taxon>
        <taxon>Pseudomonas</taxon>
    </lineage>
</organism>
<dbReference type="InterPro" id="IPR042171">
    <property type="entry name" value="Acyl-CoA_hotdog"/>
</dbReference>
<evidence type="ECO:0000313" key="4">
    <source>
        <dbReference type="Proteomes" id="UP000805841"/>
    </source>
</evidence>
<dbReference type="Pfam" id="PF13622">
    <property type="entry name" value="4HBT_3"/>
    <property type="match status" value="1"/>
</dbReference>
<evidence type="ECO:0000313" key="3">
    <source>
        <dbReference type="EMBL" id="MBD1599055.1"/>
    </source>
</evidence>
<feature type="domain" description="Acyl-CoA thioesterase-like N-terminal HotDog" evidence="1">
    <location>
        <begin position="20"/>
        <end position="102"/>
    </location>
</feature>
<dbReference type="PANTHER" id="PTHR38110">
    <property type="entry name" value="CHROMOSOME 23, WHOLE GENOME SHOTGUN SEQUENCE"/>
    <property type="match status" value="1"/>
</dbReference>